<evidence type="ECO:0000313" key="7">
    <source>
        <dbReference type="Proteomes" id="UP001589619"/>
    </source>
</evidence>
<feature type="domain" description="DUF1232" evidence="5">
    <location>
        <begin position="86"/>
        <end position="121"/>
    </location>
</feature>
<gene>
    <name evidence="6" type="ORF">ACFFNY_03825</name>
</gene>
<evidence type="ECO:0000313" key="6">
    <source>
        <dbReference type="EMBL" id="MFB9750693.1"/>
    </source>
</evidence>
<comment type="caution">
    <text evidence="6">The sequence shown here is derived from an EMBL/GenBank/DDBJ whole genome shotgun (WGS) entry which is preliminary data.</text>
</comment>
<organism evidence="6 7">
    <name type="scientific">Paenibacillus hodogayensis</name>
    <dbReference type="NCBI Taxonomy" id="279208"/>
    <lineage>
        <taxon>Bacteria</taxon>
        <taxon>Bacillati</taxon>
        <taxon>Bacillota</taxon>
        <taxon>Bacilli</taxon>
        <taxon>Bacillales</taxon>
        <taxon>Paenibacillaceae</taxon>
        <taxon>Paenibacillus</taxon>
    </lineage>
</organism>
<dbReference type="InterPro" id="IPR010652">
    <property type="entry name" value="DUF1232"/>
</dbReference>
<comment type="subcellular location">
    <subcellularLocation>
        <location evidence="1">Endomembrane system</location>
        <topology evidence="1">Multi-pass membrane protein</topology>
    </subcellularLocation>
</comment>
<evidence type="ECO:0000259" key="5">
    <source>
        <dbReference type="Pfam" id="PF06803"/>
    </source>
</evidence>
<evidence type="ECO:0000256" key="2">
    <source>
        <dbReference type="ARBA" id="ARBA00022692"/>
    </source>
</evidence>
<keyword evidence="4" id="KW-0472">Membrane</keyword>
<reference evidence="6 7" key="1">
    <citation type="submission" date="2024-09" db="EMBL/GenBank/DDBJ databases">
        <authorList>
            <person name="Sun Q."/>
            <person name="Mori K."/>
        </authorList>
    </citation>
    <scope>NUCLEOTIDE SEQUENCE [LARGE SCALE GENOMIC DNA]</scope>
    <source>
        <strain evidence="6 7">JCM 12520</strain>
    </source>
</reference>
<dbReference type="EMBL" id="JBHMAG010000004">
    <property type="protein sequence ID" value="MFB9750693.1"/>
    <property type="molecule type" value="Genomic_DNA"/>
</dbReference>
<name>A0ABV5VQY7_9BACL</name>
<dbReference type="Proteomes" id="UP001589619">
    <property type="component" value="Unassembled WGS sequence"/>
</dbReference>
<keyword evidence="3" id="KW-1133">Transmembrane helix</keyword>
<proteinExistence type="predicted"/>
<dbReference type="RefSeq" id="WP_344904752.1">
    <property type="nucleotide sequence ID" value="NZ_BAAAYO010000002.1"/>
</dbReference>
<evidence type="ECO:0000256" key="3">
    <source>
        <dbReference type="ARBA" id="ARBA00022989"/>
    </source>
</evidence>
<evidence type="ECO:0000256" key="4">
    <source>
        <dbReference type="ARBA" id="ARBA00023136"/>
    </source>
</evidence>
<accession>A0ABV5VQY7</accession>
<keyword evidence="2" id="KW-0812">Transmembrane</keyword>
<keyword evidence="7" id="KW-1185">Reference proteome</keyword>
<protein>
    <submittedName>
        <fullName evidence="6">YkvA family protein</fullName>
    </submittedName>
</protein>
<dbReference type="Pfam" id="PF06803">
    <property type="entry name" value="DUF1232"/>
    <property type="match status" value="1"/>
</dbReference>
<evidence type="ECO:0000256" key="1">
    <source>
        <dbReference type="ARBA" id="ARBA00004127"/>
    </source>
</evidence>
<sequence>MRDELTGLAGGLFREVCSKTNHEAKERGELLDKEDFYQNFREKMRRWLTTEEGRTNKFGEYLMFGPDLFHLLCKLSLDDEVPLKEKAKLAGAIAYFVSPIDLLPEIITGPLGYLDDIAVAAYVLNGLVNNTHKSVVEKHWAGDGDVLDVIRHIIKEADRMLGSGLWAKLKKRFQ</sequence>